<dbReference type="GO" id="GO:0005886">
    <property type="term" value="C:plasma membrane"/>
    <property type="evidence" value="ECO:0007669"/>
    <property type="project" value="UniProtKB-SubCell"/>
</dbReference>
<evidence type="ECO:0000256" key="2">
    <source>
        <dbReference type="ARBA" id="ARBA00022475"/>
    </source>
</evidence>
<dbReference type="EMBL" id="JBHTAS010000001">
    <property type="protein sequence ID" value="MFC7138437.1"/>
    <property type="molecule type" value="Genomic_DNA"/>
</dbReference>
<feature type="transmembrane region" description="Helical" evidence="6">
    <location>
        <begin position="308"/>
        <end position="327"/>
    </location>
</feature>
<dbReference type="GeneID" id="78818674"/>
<feature type="transmembrane region" description="Helical" evidence="6">
    <location>
        <begin position="409"/>
        <end position="430"/>
    </location>
</feature>
<keyword evidence="8" id="KW-1185">Reference proteome</keyword>
<evidence type="ECO:0000313" key="7">
    <source>
        <dbReference type="EMBL" id="MFC7138437.1"/>
    </source>
</evidence>
<dbReference type="AlphaFoldDB" id="A0ABD5XZ25"/>
<feature type="transmembrane region" description="Helical" evidence="6">
    <location>
        <begin position="208"/>
        <end position="229"/>
    </location>
</feature>
<dbReference type="PANTHER" id="PTHR30250">
    <property type="entry name" value="PST FAMILY PREDICTED COLANIC ACID TRANSPORTER"/>
    <property type="match status" value="1"/>
</dbReference>
<name>A0ABD5XZ25_9EURY</name>
<reference evidence="7 8" key="1">
    <citation type="journal article" date="2019" name="Int. J. Syst. Evol. Microbiol.">
        <title>The Global Catalogue of Microorganisms (GCM) 10K type strain sequencing project: providing services to taxonomists for standard genome sequencing and annotation.</title>
        <authorList>
            <consortium name="The Broad Institute Genomics Platform"/>
            <consortium name="The Broad Institute Genome Sequencing Center for Infectious Disease"/>
            <person name="Wu L."/>
            <person name="Ma J."/>
        </authorList>
    </citation>
    <scope>NUCLEOTIDE SEQUENCE [LARGE SCALE GENOMIC DNA]</scope>
    <source>
        <strain evidence="7 8">XZYJT29</strain>
    </source>
</reference>
<comment type="subcellular location">
    <subcellularLocation>
        <location evidence="1">Cell membrane</location>
        <topology evidence="1">Multi-pass membrane protein</topology>
    </subcellularLocation>
</comment>
<evidence type="ECO:0000256" key="3">
    <source>
        <dbReference type="ARBA" id="ARBA00022692"/>
    </source>
</evidence>
<keyword evidence="2" id="KW-1003">Cell membrane</keyword>
<evidence type="ECO:0000256" key="4">
    <source>
        <dbReference type="ARBA" id="ARBA00022989"/>
    </source>
</evidence>
<dbReference type="InterPro" id="IPR050833">
    <property type="entry name" value="Poly_Biosynth_Transport"/>
</dbReference>
<proteinExistence type="predicted"/>
<dbReference type="RefSeq" id="WP_274324064.1">
    <property type="nucleotide sequence ID" value="NZ_CP118158.1"/>
</dbReference>
<feature type="transmembrane region" description="Helical" evidence="6">
    <location>
        <begin position="103"/>
        <end position="120"/>
    </location>
</feature>
<keyword evidence="5 6" id="KW-0472">Membrane</keyword>
<dbReference type="Pfam" id="PF13440">
    <property type="entry name" value="Polysacc_synt_3"/>
    <property type="match status" value="1"/>
</dbReference>
<evidence type="ECO:0000313" key="8">
    <source>
        <dbReference type="Proteomes" id="UP001596432"/>
    </source>
</evidence>
<evidence type="ECO:0000256" key="5">
    <source>
        <dbReference type="ARBA" id="ARBA00023136"/>
    </source>
</evidence>
<feature type="transmembrane region" description="Helical" evidence="6">
    <location>
        <begin position="7"/>
        <end position="28"/>
    </location>
</feature>
<organism evidence="7 8">
    <name type="scientific">Halosimplex aquaticum</name>
    <dbReference type="NCBI Taxonomy" id="3026162"/>
    <lineage>
        <taxon>Archaea</taxon>
        <taxon>Methanobacteriati</taxon>
        <taxon>Methanobacteriota</taxon>
        <taxon>Stenosarchaea group</taxon>
        <taxon>Halobacteria</taxon>
        <taxon>Halobacteriales</taxon>
        <taxon>Haloarculaceae</taxon>
        <taxon>Halosimplex</taxon>
    </lineage>
</organism>
<evidence type="ECO:0000256" key="1">
    <source>
        <dbReference type="ARBA" id="ARBA00004651"/>
    </source>
</evidence>
<sequence>MDLRDSVLKLFSGRIVVAVVEFAAIAGFTQALGTGPMGSFFVFQAVVGMLGVPVDLGISKAVEKQLSADEPLGEVLTTSIAVKGVLALPWIAGLVILTPRVEQYVGVEGVVPFIVVGLAVTQSRALGLRTLAGQLRVDENAFLKVIGKLVWVASGAALIHFGWAAKAMITAYILGRFATLLAALVRADLAASAPSAARARSLIDFGRYVFVGSVSGFVYQWMDVAILRLFVPVSMVGAYEIAWRVASVAMMLTEAIRTSLFPQISQWHADDRLDEIESAFRQWLQIPLYLTIPAFAGAVVIGREILGTLFGADVVLAYPVLIVFMAEKILRSVQLVLGPSLYAMDKPVLGYRGSVAAIVTNLVLNFALVPRFGIIGAAAATTLSAATAAAVAITYVSRFVDIDVPWRRIAWSVASAVLMAGAVAAVKPYLPGGVPRVALGVAAGAAIYFALLFVNEGIRLEMRGAIEDVTGSSP</sequence>
<gene>
    <name evidence="7" type="ORF">ACFQMA_01120</name>
</gene>
<feature type="transmembrane region" description="Helical" evidence="6">
    <location>
        <begin position="348"/>
        <end position="368"/>
    </location>
</feature>
<keyword evidence="4 6" id="KW-1133">Transmembrane helix</keyword>
<keyword evidence="3 6" id="KW-0812">Transmembrane</keyword>
<feature type="transmembrane region" description="Helical" evidence="6">
    <location>
        <begin position="80"/>
        <end position="97"/>
    </location>
</feature>
<evidence type="ECO:0000256" key="6">
    <source>
        <dbReference type="SAM" id="Phobius"/>
    </source>
</evidence>
<feature type="transmembrane region" description="Helical" evidence="6">
    <location>
        <begin position="436"/>
        <end position="454"/>
    </location>
</feature>
<dbReference type="Proteomes" id="UP001596432">
    <property type="component" value="Unassembled WGS sequence"/>
</dbReference>
<dbReference type="PANTHER" id="PTHR30250:SF28">
    <property type="entry name" value="POLYSACCHARIDE BIOSYNTHESIS PROTEIN"/>
    <property type="match status" value="1"/>
</dbReference>
<feature type="transmembrane region" description="Helical" evidence="6">
    <location>
        <begin position="374"/>
        <end position="397"/>
    </location>
</feature>
<accession>A0ABD5XZ25</accession>
<feature type="transmembrane region" description="Helical" evidence="6">
    <location>
        <begin position="141"/>
        <end position="163"/>
    </location>
</feature>
<comment type="caution">
    <text evidence="7">The sequence shown here is derived from an EMBL/GenBank/DDBJ whole genome shotgun (WGS) entry which is preliminary data.</text>
</comment>
<protein>
    <submittedName>
        <fullName evidence="7">Polysaccharide biosynthesis C-terminal domain-containing protein</fullName>
    </submittedName>
</protein>